<feature type="region of interest" description="Disordered" evidence="2">
    <location>
        <begin position="1126"/>
        <end position="1372"/>
    </location>
</feature>
<feature type="domain" description="Putative zinc-finger" evidence="3">
    <location>
        <begin position="1427"/>
        <end position="1448"/>
    </location>
</feature>
<feature type="compositionally biased region" description="Pro residues" evidence="2">
    <location>
        <begin position="140"/>
        <end position="156"/>
    </location>
</feature>
<feature type="compositionally biased region" description="Basic and acidic residues" evidence="2">
    <location>
        <begin position="894"/>
        <end position="921"/>
    </location>
</feature>
<reference evidence="4 5" key="1">
    <citation type="submission" date="2019-09" db="EMBL/GenBank/DDBJ databases">
        <title>The hologenome of the rock-dwelling lichen Lasallia pustulata.</title>
        <authorList>
            <person name="Greshake Tzovaras B."/>
            <person name="Segers F."/>
            <person name="Bicker A."/>
            <person name="Dal Grande F."/>
            <person name="Otte J."/>
            <person name="Hankeln T."/>
            <person name="Schmitt I."/>
            <person name="Ebersberger I."/>
        </authorList>
    </citation>
    <scope>NUCLEOTIDE SEQUENCE [LARGE SCALE GENOMIC DNA]</scope>
    <source>
        <strain evidence="4">A1-1</strain>
    </source>
</reference>
<feature type="region of interest" description="Disordered" evidence="2">
    <location>
        <begin position="138"/>
        <end position="186"/>
    </location>
</feature>
<evidence type="ECO:0000256" key="2">
    <source>
        <dbReference type="SAM" id="MobiDB-lite"/>
    </source>
</evidence>
<feature type="region of interest" description="Disordered" evidence="2">
    <location>
        <begin position="414"/>
        <end position="488"/>
    </location>
</feature>
<feature type="compositionally biased region" description="Polar residues" evidence="2">
    <location>
        <begin position="939"/>
        <end position="948"/>
    </location>
</feature>
<evidence type="ECO:0000313" key="4">
    <source>
        <dbReference type="EMBL" id="KAA6413834.1"/>
    </source>
</evidence>
<evidence type="ECO:0000256" key="1">
    <source>
        <dbReference type="SAM" id="Coils"/>
    </source>
</evidence>
<organism evidence="4 5">
    <name type="scientific">Lasallia pustulata</name>
    <dbReference type="NCBI Taxonomy" id="136370"/>
    <lineage>
        <taxon>Eukaryota</taxon>
        <taxon>Fungi</taxon>
        <taxon>Dikarya</taxon>
        <taxon>Ascomycota</taxon>
        <taxon>Pezizomycotina</taxon>
        <taxon>Lecanoromycetes</taxon>
        <taxon>OSLEUM clade</taxon>
        <taxon>Umbilicariomycetidae</taxon>
        <taxon>Umbilicariales</taxon>
        <taxon>Umbilicariaceae</taxon>
        <taxon>Lasallia</taxon>
    </lineage>
</organism>
<feature type="compositionally biased region" description="Polar residues" evidence="2">
    <location>
        <begin position="512"/>
        <end position="526"/>
    </location>
</feature>
<proteinExistence type="predicted"/>
<dbReference type="OrthoDB" id="1922977at2759"/>
<dbReference type="GO" id="GO:0000178">
    <property type="term" value="C:exosome (RNase complex)"/>
    <property type="evidence" value="ECO:0007669"/>
    <property type="project" value="TreeGrafter"/>
</dbReference>
<dbReference type="PANTHER" id="PTHR21563:SF3">
    <property type="entry name" value="ZINC FINGER C3H1 DOMAIN-CONTAINING PROTEIN"/>
    <property type="match status" value="1"/>
</dbReference>
<feature type="compositionally biased region" description="Polar residues" evidence="2">
    <location>
        <begin position="439"/>
        <end position="448"/>
    </location>
</feature>
<dbReference type="InterPro" id="IPR019607">
    <property type="entry name" value="Putative_zinc-finger_domain"/>
</dbReference>
<accession>A0A5M8PXL5</accession>
<feature type="compositionally biased region" description="Polar residues" evidence="2">
    <location>
        <begin position="1229"/>
        <end position="1238"/>
    </location>
</feature>
<feature type="compositionally biased region" description="Basic and acidic residues" evidence="2">
    <location>
        <begin position="599"/>
        <end position="608"/>
    </location>
</feature>
<feature type="compositionally biased region" description="Acidic residues" evidence="2">
    <location>
        <begin position="1291"/>
        <end position="1307"/>
    </location>
</feature>
<feature type="region of interest" description="Disordered" evidence="2">
    <location>
        <begin position="294"/>
        <end position="371"/>
    </location>
</feature>
<dbReference type="PANTHER" id="PTHR21563">
    <property type="entry name" value="ZINC FINGER C3H1 DOMAIN-CONTAINING PROTEIN"/>
    <property type="match status" value="1"/>
</dbReference>
<dbReference type="EMBL" id="VXIT01000003">
    <property type="protein sequence ID" value="KAA6413834.1"/>
    <property type="molecule type" value="Genomic_DNA"/>
</dbReference>
<feature type="region of interest" description="Disordered" evidence="2">
    <location>
        <begin position="505"/>
        <end position="526"/>
    </location>
</feature>
<gene>
    <name evidence="4" type="ORF">FRX48_02196</name>
</gene>
<name>A0A5M8PXL5_9LECA</name>
<feature type="region of interest" description="Disordered" evidence="2">
    <location>
        <begin position="873"/>
        <end position="959"/>
    </location>
</feature>
<dbReference type="Proteomes" id="UP000324767">
    <property type="component" value="Unassembled WGS sequence"/>
</dbReference>
<dbReference type="InterPro" id="IPR039278">
    <property type="entry name" value="Red1"/>
</dbReference>
<protein>
    <recommendedName>
        <fullName evidence="3">Putative zinc-finger domain-containing protein</fullName>
    </recommendedName>
</protein>
<evidence type="ECO:0000259" key="3">
    <source>
        <dbReference type="Pfam" id="PF10650"/>
    </source>
</evidence>
<feature type="region of interest" description="Disordered" evidence="2">
    <location>
        <begin position="620"/>
        <end position="646"/>
    </location>
</feature>
<feature type="compositionally biased region" description="Low complexity" evidence="2">
    <location>
        <begin position="1255"/>
        <end position="1275"/>
    </location>
</feature>
<feature type="compositionally biased region" description="Basic and acidic residues" evidence="2">
    <location>
        <begin position="235"/>
        <end position="253"/>
    </location>
</feature>
<feature type="region of interest" description="Disordered" evidence="2">
    <location>
        <begin position="200"/>
        <end position="273"/>
    </location>
</feature>
<dbReference type="Pfam" id="PF10650">
    <property type="entry name" value="zf-C3H1"/>
    <property type="match status" value="1"/>
</dbReference>
<feature type="compositionally biased region" description="Polar residues" evidence="2">
    <location>
        <begin position="1138"/>
        <end position="1161"/>
    </location>
</feature>
<dbReference type="GO" id="GO:0005634">
    <property type="term" value="C:nucleus"/>
    <property type="evidence" value="ECO:0007669"/>
    <property type="project" value="TreeGrafter"/>
</dbReference>
<comment type="caution">
    <text evidence="4">The sequence shown here is derived from an EMBL/GenBank/DDBJ whole genome shotgun (WGS) entry which is preliminary data.</text>
</comment>
<feature type="coiled-coil region" evidence="1">
    <location>
        <begin position="1036"/>
        <end position="1070"/>
    </location>
</feature>
<feature type="compositionally biased region" description="Polar residues" evidence="2">
    <location>
        <begin position="294"/>
        <end position="362"/>
    </location>
</feature>
<feature type="region of interest" description="Disordered" evidence="2">
    <location>
        <begin position="744"/>
        <end position="788"/>
    </location>
</feature>
<keyword evidence="1" id="KW-0175">Coiled coil</keyword>
<feature type="compositionally biased region" description="Polar residues" evidence="2">
    <location>
        <begin position="567"/>
        <end position="594"/>
    </location>
</feature>
<feature type="region of interest" description="Disordered" evidence="2">
    <location>
        <begin position="567"/>
        <end position="608"/>
    </location>
</feature>
<evidence type="ECO:0000313" key="5">
    <source>
        <dbReference type="Proteomes" id="UP000324767"/>
    </source>
</evidence>
<sequence length="1519" mass="163537">MKMANYPATPSFGGPFRFSNQVPQAHHAGPLAVSQLAYQQQQALNPVLHGAPGTHAAVGSANAFAFNANTHGHGFANPYPGNAVPPPPPPPPSGFPPFSHFPNGSFPPPPFPPIPIPRYGSVAQPSGAVEISQRTMNAFQPPPILPPNLPPKPPPVLATGAETELSPRTGSTAAGAGEREDGELSDAELSRIARESHKEIAISPISSSQNIGSNDANGVNQRDERQTVGSSVSHGQEEHLRRSVIEVTSKDSARGLSPPLPQSSVHSSGEFWPLAQDNSDMRYMRGHRESLQSLHAQETNAHQSSLSNNSRGSAAQAATSDSKHQNGITGNPQQSKDTSMAESQIKASTGPQSPTGHNSSPELRNRAKATVSQLHSHGIGFSQLLEEGVDEDLLRTFYAELGFPVPRRTALKEADDLTSNDHSSPSHIASKDQVPDSEWSYSVKQTPLNRRDPSMNPSAEVAATSAPPPNLSQPTRDSDNGGAIVKRHSPLRDVVNIHKTKPGTASILPRFSGSNASNKSVTAKTQGDTLERKDYIARMLAAKAGKFLPVKPPSPVPVTMNMQESDVADKQQTNSENVPSSTSTNQDAPVSSITPDADMEAKKRAQTELARQKMEALMNRGTGQSVEPRKPNKQASAVGPQSHPLESIHQVPSKSQADLPVATEFQPPIPPRGLSPTPSVPWTAANDLSKTRSFGTFPPTPSSGIPGLFMTTSTAFPLSSSDESVPRVREQMNAEAFPLQILSMTGSPPSQPTAPADLPRSDGISPKLTHAESKATSLTVTNDPEKSRKRAKAADFIEAPAAKFRKAFGSSRLIIEVSEDEANETSDVDADDHLMDLEEDARAGQNKNTPEVSIAIPKQKLIRNLAPLSDFSSAKKPMLGSGMDTPPAVQTPGKGKEQEDLRRKEEQIELMNRKIAEMEQRRKAKQTASRAHTPGTPARSGNTPSPETSLAEASKQSQAVTDVVRMIDENTGELEAQKTRLAAAEASMKEKLNIEQEARLAEAAKAEHERIAGVNAATLAELNQRRRRRAEIESGLPKLDAEVERTKTKLDILKKQMEELESELQIGLQGRKTLMQELEHLSMVIQEPIPAEPPVFPSEDNQLQRTNSIPVDQENVSPQTIASAVVSTDHGNVPRISESGTSSKLATPPTDSDQNTPQEASGSEEPGLPPFKNPVTSDDFTDDVMDTAGSSMDEGEITDYNPGPPTNERINQVPMRALGHGQHLRKPESTQGNTTSDATDVPGIQSVEDESVVEPSAFNAPNLAPPSSSSGRSMSQDYLEDCTEPPLTETGQEEGEIEMDDSDDYEPPEPASPVEEKASPSHTLPLPKASPSASAEPLTEGVLQAASATSKPPAEARQTPNAAIEDPMSPHKVVDFPQATRPSHFTPYESPLKQFKAYRYHPNYVSEVSGGFRSMTYSHNIKSNVPICRYEATGGICNDSSCESQHFRSMGLSDDMILVQMGSVHEGQISQERDAYVDGLKKIIQEMRGRKITDFNTVASEITSYRTRFLGDSSRVLTL</sequence>
<feature type="compositionally biased region" description="Polar residues" evidence="2">
    <location>
        <begin position="204"/>
        <end position="220"/>
    </location>
</feature>